<feature type="compositionally biased region" description="Basic and acidic residues" evidence="1">
    <location>
        <begin position="1391"/>
        <end position="1402"/>
    </location>
</feature>
<feature type="region of interest" description="Disordered" evidence="1">
    <location>
        <begin position="1263"/>
        <end position="1301"/>
    </location>
</feature>
<dbReference type="InterPro" id="IPR051195">
    <property type="entry name" value="Fungal_stress_NST1"/>
</dbReference>
<feature type="compositionally biased region" description="Basic and acidic residues" evidence="1">
    <location>
        <begin position="624"/>
        <end position="639"/>
    </location>
</feature>
<feature type="compositionally biased region" description="Basic and acidic residues" evidence="1">
    <location>
        <begin position="685"/>
        <end position="699"/>
    </location>
</feature>
<feature type="compositionally biased region" description="Polar residues" evidence="1">
    <location>
        <begin position="2073"/>
        <end position="2085"/>
    </location>
</feature>
<keyword evidence="3" id="KW-1185">Reference proteome</keyword>
<dbReference type="EMBL" id="CACRZD030000005">
    <property type="protein sequence ID" value="CAA6659434.1"/>
    <property type="molecule type" value="Genomic_DNA"/>
</dbReference>
<name>A0A7I8IPD8_SPIIN</name>
<feature type="compositionally biased region" description="Polar residues" evidence="1">
    <location>
        <begin position="1280"/>
        <end position="1301"/>
    </location>
</feature>
<feature type="region of interest" description="Disordered" evidence="1">
    <location>
        <begin position="2148"/>
        <end position="2181"/>
    </location>
</feature>
<evidence type="ECO:0000313" key="3">
    <source>
        <dbReference type="Proteomes" id="UP001189122"/>
    </source>
</evidence>
<feature type="region of interest" description="Disordered" evidence="1">
    <location>
        <begin position="1437"/>
        <end position="1467"/>
    </location>
</feature>
<feature type="compositionally biased region" description="Polar residues" evidence="1">
    <location>
        <begin position="1239"/>
        <end position="1248"/>
    </location>
</feature>
<feature type="compositionally biased region" description="Basic and acidic residues" evidence="1">
    <location>
        <begin position="323"/>
        <end position="335"/>
    </location>
</feature>
<feature type="region of interest" description="Disordered" evidence="1">
    <location>
        <begin position="803"/>
        <end position="923"/>
    </location>
</feature>
<feature type="compositionally biased region" description="Polar residues" evidence="1">
    <location>
        <begin position="358"/>
        <end position="372"/>
    </location>
</feature>
<feature type="compositionally biased region" description="Basic and acidic residues" evidence="1">
    <location>
        <begin position="126"/>
        <end position="139"/>
    </location>
</feature>
<evidence type="ECO:0000256" key="1">
    <source>
        <dbReference type="SAM" id="MobiDB-lite"/>
    </source>
</evidence>
<gene>
    <name evidence="2" type="ORF">SI7747_05005856</name>
</gene>
<feature type="compositionally biased region" description="Basic and acidic residues" evidence="1">
    <location>
        <begin position="1538"/>
        <end position="1552"/>
    </location>
</feature>
<proteinExistence type="predicted"/>
<feature type="compositionally biased region" description="Low complexity" evidence="1">
    <location>
        <begin position="89"/>
        <end position="99"/>
    </location>
</feature>
<feature type="region of interest" description="Disordered" evidence="1">
    <location>
        <begin position="606"/>
        <end position="778"/>
    </location>
</feature>
<dbReference type="Proteomes" id="UP001189122">
    <property type="component" value="Unassembled WGS sequence"/>
</dbReference>
<feature type="region of interest" description="Disordered" evidence="1">
    <location>
        <begin position="1"/>
        <end position="402"/>
    </location>
</feature>
<dbReference type="CDD" id="cd22249">
    <property type="entry name" value="UDM1_RNF168_RNF169-like"/>
    <property type="match status" value="1"/>
</dbReference>
<feature type="compositionally biased region" description="Polar residues" evidence="1">
    <location>
        <begin position="143"/>
        <end position="160"/>
    </location>
</feature>
<dbReference type="PANTHER" id="PTHR31780">
    <property type="entry name" value="STRESS RESPONSE PROTEIN NST1-RELATED"/>
    <property type="match status" value="1"/>
</dbReference>
<organism evidence="2">
    <name type="scientific">Spirodela intermedia</name>
    <name type="common">Intermediate duckweed</name>
    <dbReference type="NCBI Taxonomy" id="51605"/>
    <lineage>
        <taxon>Eukaryota</taxon>
        <taxon>Viridiplantae</taxon>
        <taxon>Streptophyta</taxon>
        <taxon>Embryophyta</taxon>
        <taxon>Tracheophyta</taxon>
        <taxon>Spermatophyta</taxon>
        <taxon>Magnoliopsida</taxon>
        <taxon>Liliopsida</taxon>
        <taxon>Araceae</taxon>
        <taxon>Lemnoideae</taxon>
        <taxon>Spirodela</taxon>
    </lineage>
</organism>
<feature type="compositionally biased region" description="Basic and acidic residues" evidence="1">
    <location>
        <begin position="606"/>
        <end position="616"/>
    </location>
</feature>
<feature type="compositionally biased region" description="Polar residues" evidence="1">
    <location>
        <begin position="656"/>
        <end position="665"/>
    </location>
</feature>
<feature type="compositionally biased region" description="Low complexity" evidence="1">
    <location>
        <begin position="15"/>
        <end position="37"/>
    </location>
</feature>
<feature type="compositionally biased region" description="Low complexity" evidence="1">
    <location>
        <begin position="888"/>
        <end position="903"/>
    </location>
</feature>
<sequence>MASQGKFVSVNLNKSYGRPSSSSGYASSPSNSYGNAPRPRSGGGGGGGMVVLSRPRSSVSTGQKGGPRLSVPPPLNLPSLRKEHERFDLSATTGRSAGSGSTGLGQGHGAQAMGWTRTSVQPPSALHEDGAAADRDHLGKSGAGNQAVQAIYVTPSSQSGGHPLSAAAREPPTAESALALRGEDFPSLLATFEASKKRKDGTSQKRKQKVESEEPASRFNDYKGSNSDVGTGRPSTGQESSQKRGLPGPLSLPLVHMTRTSDWADDEPEPGHFDVVLEGQGPRHSERVFAPSRELFRGDSYGRDSAAPNRDGRDASSWRTFPHSREGLAPREPVSDRGGIGNRTVGVNREMSKEATKYGQSPHQENGYQDSWLNRREMGAGHNSQTGRTGAEPLSGRDGDQKMADRYSDIHVNRNRGNVLQNIPASRTPFSSGNKVHPTNDPVMNFARDRRSFSNSSKPYSDDAIFDSSGPFLGGLSGDINMKIFKRKKDATKQVDFHDPVRESFEAELQRVQQLQEMERQRVLEEQTRRERFAREEEEQRRKLEEEAREAAWRAEQERLEASRKAEEQKIAREEEKRRILMEEERRKEAAREKLLELEARIAKRQAETTVKDDRNPSVSSDEGMPRMVKEKNDKDARWVADVGVSEDGERLEENNAGTSDSANINRLFEPGSRTQLSRDGNPSFKEKGKLSNPWRKDANMNSSTISTHDQDSGFRNLQRDAFGAGKAFPRKEFSGSPSSVSARPSSKGGISENVNLLDDSRHSRDYRQNRSSDGLHSAYSTFQNADVDGVSSFGRSRYSLRQPRVLPPPFSSTQRRPFRVAPEHPSSSAVPKSEAKYQSREGDDEIMQIGYGNQNRDQVQQPVTTIPSEELAISLEKNEKTSPRCASQSSLSVTSPPSSPTHLSHDDLDDSGDSPSMPASAHGERLAFSDVATLKMSPSSISLGEDEWEIENGRAMEDQEEYDEDIGYHEEDEAHDGDDENLVLVEEYGKLHADIQSATDHIDQLTISYDEDLEVKIPSSNEIESAGTSKKETGRQPETHELIGHHETHVQALNALAEVRESSSKNMADAEKVMNDLAVEHLTSVGYSVENTPTISSFKSSLPPSSAQPGISSVSTLPPTEVPLKLQFGLFSGPSLIPPPVPAIQIGSIQMPLHLHPPVAPSLAQVHSPQSTFFQFGQMRYPSIPQGLLPLAPQGMPFVHPTLPTHYSLTQSRGGSLHNQMAQDSSVQNVQSKDDRTSGQTNNQPSLASSIYDNLREKIPAAELTGSSDISRNEEGPVENSTFRESQNNHELVSQTEQMGSQDVSSVKDQQVPVNNTESQRQMQGRHASYRLFSEENVSKGARFLNTSGGRGRRYVYKVKNSSSRSLLPAPEYFPPESNDSQRKSLRNIRRSDLRAREGGRRQIEALESGNFTVQNEKPTFNGRATIPLKGGLKRDTFVNKPNKTMADSGKPISGSSGSRAVSEGRTVKTLSKELSSRRNISIVDGLQPANGSLKRSVSLEEDIDSPLQSGIIRIFKQPGIEIPSDEDDFIEVRSKRQMLNDRREQREKQNKAKSKPVKMTRKPRPVAQTNHTLSYSNKTGLSSGVVARGAGPVSPATNATDFVDREISAVSTAHGTSQPLAPIGTPAVSTDADIRSRSTKTTQSAPAPAFDSRGSKLTSGLSFENNMTIDDIPTSLGPWNNAHMNQQVNVMTLTHSQVDEAMKPSRFDGHVTSIGDHHGIVIEPEKLSTSTKPQDKTYSSSASSLSSVFPGERIQFGAVTSPTILPPVSRAVSRMSAPDKESAMFFEKEKRCDEPSIHLDDPEAEAEAEAAASAVAVAAISSDEVVGNGLGAHAAVSHAQNFEGSHEAGGSRSAAEESLTVALPADLSVETPALSLWPPLPSPQSSSGPMISCFPGAPPSHFPCFEMNPIIGGPIFAFGPNDESAGTQTQLQRSTAALSAWPACHSGVDSFYGPPAGFTGPFISPPVGIPGVQGPPHMVVYNHFTPVGQFGQLGLGFMGATYIPSGKQPDWKHNSAAGNASVSEGIAGNINGVSSGQRVGAPGMASPIQHLTPGSPLMPMGSPLTMFDMSPFQTIGSSSQVSHHGTYAPPSRNNGKGPGGQRSLARDSAAGNVGSTMKPQAFQPLPPPLAAQQYIQGIGYGDQKVSGLPSQKVGSGGEWYRRQGLHQGKNQPSGTEKSFIPAKVKQIYVAKPASGGPTASS</sequence>
<feature type="compositionally biased region" description="Polar residues" evidence="1">
    <location>
        <begin position="223"/>
        <end position="240"/>
    </location>
</feature>
<feature type="compositionally biased region" description="Basic and acidic residues" evidence="1">
    <location>
        <begin position="759"/>
        <end position="771"/>
    </location>
</feature>
<feature type="region of interest" description="Disordered" evidence="1">
    <location>
        <begin position="1538"/>
        <end position="1569"/>
    </location>
</feature>
<feature type="compositionally biased region" description="Low complexity" evidence="1">
    <location>
        <begin position="735"/>
        <end position="750"/>
    </location>
</feature>
<feature type="compositionally biased region" description="Basic residues" evidence="1">
    <location>
        <begin position="1553"/>
        <end position="1566"/>
    </location>
</feature>
<reference evidence="2 3" key="1">
    <citation type="submission" date="2019-12" db="EMBL/GenBank/DDBJ databases">
        <authorList>
            <person name="Scholz U."/>
            <person name="Mascher M."/>
            <person name="Fiebig A."/>
        </authorList>
    </citation>
    <scope>NUCLEOTIDE SEQUENCE</scope>
</reference>
<feature type="compositionally biased region" description="Polar residues" evidence="1">
    <location>
        <begin position="852"/>
        <end position="868"/>
    </location>
</feature>
<dbReference type="EMBL" id="LR743592">
    <property type="protein sequence ID" value="CAA2619687.1"/>
    <property type="molecule type" value="Genomic_DNA"/>
</dbReference>
<feature type="region of interest" description="Disordered" evidence="1">
    <location>
        <begin position="1208"/>
        <end position="1248"/>
    </location>
</feature>
<feature type="compositionally biased region" description="Polar residues" evidence="1">
    <location>
        <begin position="1208"/>
        <end position="1232"/>
    </location>
</feature>
<accession>A0A7I8IPD8</accession>
<evidence type="ECO:0000313" key="2">
    <source>
        <dbReference type="EMBL" id="CAA2619687.1"/>
    </source>
</evidence>
<protein>
    <submittedName>
        <fullName evidence="2">Uncharacterized protein</fullName>
    </submittedName>
</protein>
<feature type="compositionally biased region" description="Basic residues" evidence="1">
    <location>
        <begin position="196"/>
        <end position="208"/>
    </location>
</feature>
<feature type="region of interest" description="Disordered" evidence="1">
    <location>
        <begin position="1366"/>
        <end position="1402"/>
    </location>
</feature>
<feature type="region of interest" description="Disordered" evidence="1">
    <location>
        <begin position="2071"/>
        <end position="2128"/>
    </location>
</feature>
<dbReference type="PANTHER" id="PTHR31780:SF10">
    <property type="entry name" value="LD36051P"/>
    <property type="match status" value="1"/>
</dbReference>